<dbReference type="EMBL" id="ML994658">
    <property type="protein sequence ID" value="KAF2180390.1"/>
    <property type="molecule type" value="Genomic_DNA"/>
</dbReference>
<reference evidence="2" key="1">
    <citation type="journal article" date="2020" name="Stud. Mycol.">
        <title>101 Dothideomycetes genomes: a test case for predicting lifestyles and emergence of pathogens.</title>
        <authorList>
            <person name="Haridas S."/>
            <person name="Albert R."/>
            <person name="Binder M."/>
            <person name="Bloem J."/>
            <person name="Labutti K."/>
            <person name="Salamov A."/>
            <person name="Andreopoulos B."/>
            <person name="Baker S."/>
            <person name="Barry K."/>
            <person name="Bills G."/>
            <person name="Bluhm B."/>
            <person name="Cannon C."/>
            <person name="Castanera R."/>
            <person name="Culley D."/>
            <person name="Daum C."/>
            <person name="Ezra D."/>
            <person name="Gonzalez J."/>
            <person name="Henrissat B."/>
            <person name="Kuo A."/>
            <person name="Liang C."/>
            <person name="Lipzen A."/>
            <person name="Lutzoni F."/>
            <person name="Magnuson J."/>
            <person name="Mondo S."/>
            <person name="Nolan M."/>
            <person name="Ohm R."/>
            <person name="Pangilinan J."/>
            <person name="Park H.-J."/>
            <person name="Ramirez L."/>
            <person name="Alfaro M."/>
            <person name="Sun H."/>
            <person name="Tritt A."/>
            <person name="Yoshinaga Y."/>
            <person name="Zwiers L.-H."/>
            <person name="Turgeon B."/>
            <person name="Goodwin S."/>
            <person name="Spatafora J."/>
            <person name="Crous P."/>
            <person name="Grigoriev I."/>
        </authorList>
    </citation>
    <scope>NUCLEOTIDE SEQUENCE</scope>
    <source>
        <strain evidence="2">CBS 207.26</strain>
    </source>
</reference>
<keyword evidence="1" id="KW-0472">Membrane</keyword>
<accession>A0A6A6DR16</accession>
<evidence type="ECO:0000313" key="3">
    <source>
        <dbReference type="Proteomes" id="UP000800200"/>
    </source>
</evidence>
<keyword evidence="1" id="KW-0812">Transmembrane</keyword>
<feature type="transmembrane region" description="Helical" evidence="1">
    <location>
        <begin position="37"/>
        <end position="61"/>
    </location>
</feature>
<dbReference type="Proteomes" id="UP000800200">
    <property type="component" value="Unassembled WGS sequence"/>
</dbReference>
<proteinExistence type="predicted"/>
<sequence length="293" mass="32482">MSAELDARLVKRGLWTNLSEGPILGRTITTDTRTGTLIVALLAVLSSLGTAHLWHLITFLYHQIRAHGLPSDGLFRQQQAILRTLPTPSSLMAESLKLWWFWRNKTDRALTRSAFQFATGLAFALATLAASIFSSYVVDSSNIQVLVRGPDCGAVNTSIGEQGVPFRTYQGAINAFAESFAQDCYQNKTVLPARCNAFVRPNIPFTKERVPCPFSGGMCIGDEAIAMDSGLLDLNHHFGLNLQNQDGVKFRKRTTCSVLPLEGHTTVVNATDYPFNPDHRSLEKNFWYSIMEI</sequence>
<keyword evidence="3" id="KW-1185">Reference proteome</keyword>
<keyword evidence="1" id="KW-1133">Transmembrane helix</keyword>
<dbReference type="AlphaFoldDB" id="A0A6A6DR16"/>
<gene>
    <name evidence="2" type="ORF">K469DRAFT_714764</name>
</gene>
<evidence type="ECO:0000256" key="1">
    <source>
        <dbReference type="SAM" id="Phobius"/>
    </source>
</evidence>
<protein>
    <submittedName>
        <fullName evidence="2">Uncharacterized protein</fullName>
    </submittedName>
</protein>
<dbReference type="OrthoDB" id="3540210at2759"/>
<organism evidence="2 3">
    <name type="scientific">Zopfia rhizophila CBS 207.26</name>
    <dbReference type="NCBI Taxonomy" id="1314779"/>
    <lineage>
        <taxon>Eukaryota</taxon>
        <taxon>Fungi</taxon>
        <taxon>Dikarya</taxon>
        <taxon>Ascomycota</taxon>
        <taxon>Pezizomycotina</taxon>
        <taxon>Dothideomycetes</taxon>
        <taxon>Dothideomycetes incertae sedis</taxon>
        <taxon>Zopfiaceae</taxon>
        <taxon>Zopfia</taxon>
    </lineage>
</organism>
<name>A0A6A6DR16_9PEZI</name>
<feature type="transmembrane region" description="Helical" evidence="1">
    <location>
        <begin position="114"/>
        <end position="138"/>
    </location>
</feature>
<evidence type="ECO:0000313" key="2">
    <source>
        <dbReference type="EMBL" id="KAF2180390.1"/>
    </source>
</evidence>